<dbReference type="CDD" id="cd00090">
    <property type="entry name" value="HTH_ARSR"/>
    <property type="match status" value="1"/>
</dbReference>
<dbReference type="EMBL" id="DSIY01000075">
    <property type="protein sequence ID" value="HEG90455.1"/>
    <property type="molecule type" value="Genomic_DNA"/>
</dbReference>
<comment type="caution">
    <text evidence="2">The sequence shown here is derived from an EMBL/GenBank/DDBJ whole genome shotgun (WGS) entry which is preliminary data.</text>
</comment>
<dbReference type="InterPro" id="IPR036390">
    <property type="entry name" value="WH_DNA-bd_sf"/>
</dbReference>
<dbReference type="InterPro" id="IPR039422">
    <property type="entry name" value="MarR/SlyA-like"/>
</dbReference>
<dbReference type="PANTHER" id="PTHR33164:SF57">
    <property type="entry name" value="MARR-FAMILY TRANSCRIPTIONAL REGULATOR"/>
    <property type="match status" value="1"/>
</dbReference>
<evidence type="ECO:0000259" key="1">
    <source>
        <dbReference type="PROSITE" id="PS50995"/>
    </source>
</evidence>
<evidence type="ECO:0000313" key="2">
    <source>
        <dbReference type="EMBL" id="HEG90455.1"/>
    </source>
</evidence>
<proteinExistence type="predicted"/>
<sequence length="160" mass="17622">MRPRDALISEIRTCTRAIARAAATRAFSAWSSLDLSMPQLEALFCLAASGPTTVSELASRLGISPPAGSHLVDQLVQAGLARRFEDSDDRRRTRVYLARRGESLIAHLREWSHQERLRTWFSRLTQPELDEIASGVRVLAPAVEAGARTGTRPSGRVMQG</sequence>
<feature type="domain" description="HTH marR-type" evidence="1">
    <location>
        <begin position="4"/>
        <end position="141"/>
    </location>
</feature>
<dbReference type="Gene3D" id="1.10.10.10">
    <property type="entry name" value="Winged helix-like DNA-binding domain superfamily/Winged helix DNA-binding domain"/>
    <property type="match status" value="1"/>
</dbReference>
<dbReference type="Pfam" id="PF01047">
    <property type="entry name" value="MarR"/>
    <property type="match status" value="1"/>
</dbReference>
<dbReference type="GO" id="GO:0006950">
    <property type="term" value="P:response to stress"/>
    <property type="evidence" value="ECO:0007669"/>
    <property type="project" value="TreeGrafter"/>
</dbReference>
<dbReference type="InterPro" id="IPR000835">
    <property type="entry name" value="HTH_MarR-typ"/>
</dbReference>
<dbReference type="PROSITE" id="PS50995">
    <property type="entry name" value="HTH_MARR_2"/>
    <property type="match status" value="1"/>
</dbReference>
<dbReference type="InterPro" id="IPR011991">
    <property type="entry name" value="ArsR-like_HTH"/>
</dbReference>
<accession>A0A831TEB8</accession>
<dbReference type="GO" id="GO:0003700">
    <property type="term" value="F:DNA-binding transcription factor activity"/>
    <property type="evidence" value="ECO:0007669"/>
    <property type="project" value="InterPro"/>
</dbReference>
<dbReference type="InterPro" id="IPR036388">
    <property type="entry name" value="WH-like_DNA-bd_sf"/>
</dbReference>
<dbReference type="SUPFAM" id="SSF46785">
    <property type="entry name" value="Winged helix' DNA-binding domain"/>
    <property type="match status" value="1"/>
</dbReference>
<dbReference type="SMART" id="SM00347">
    <property type="entry name" value="HTH_MARR"/>
    <property type="match status" value="1"/>
</dbReference>
<gene>
    <name evidence="2" type="ORF">ENP34_03290</name>
</gene>
<name>A0A831TEB8_9BACT</name>
<reference evidence="2" key="1">
    <citation type="journal article" date="2020" name="mSystems">
        <title>Genome- and Community-Level Interaction Insights into Carbon Utilization and Element Cycling Functions of Hydrothermarchaeota in Hydrothermal Sediment.</title>
        <authorList>
            <person name="Zhou Z."/>
            <person name="Liu Y."/>
            <person name="Xu W."/>
            <person name="Pan J."/>
            <person name="Luo Z.H."/>
            <person name="Li M."/>
        </authorList>
    </citation>
    <scope>NUCLEOTIDE SEQUENCE [LARGE SCALE GENOMIC DNA]</scope>
    <source>
        <strain evidence="2">SpSt-210</strain>
    </source>
</reference>
<dbReference type="PANTHER" id="PTHR33164">
    <property type="entry name" value="TRANSCRIPTIONAL REGULATOR, MARR FAMILY"/>
    <property type="match status" value="1"/>
</dbReference>
<organism evidence="2">
    <name type="scientific">Thermorudis peleae</name>
    <dbReference type="NCBI Taxonomy" id="1382356"/>
    <lineage>
        <taxon>Bacteria</taxon>
        <taxon>Pseudomonadati</taxon>
        <taxon>Thermomicrobiota</taxon>
        <taxon>Thermomicrobia</taxon>
        <taxon>Thermomicrobia incertae sedis</taxon>
        <taxon>Thermorudis</taxon>
    </lineage>
</organism>
<dbReference type="AlphaFoldDB" id="A0A831TEB8"/>
<protein>
    <submittedName>
        <fullName evidence="2">MarR family transcriptional regulator</fullName>
    </submittedName>
</protein>